<gene>
    <name evidence="1" type="ORF">BEMITA_LOCUS11673</name>
</gene>
<evidence type="ECO:0000313" key="1">
    <source>
        <dbReference type="EMBL" id="CAH0393250.1"/>
    </source>
</evidence>
<evidence type="ECO:0000313" key="2">
    <source>
        <dbReference type="Proteomes" id="UP001152759"/>
    </source>
</evidence>
<proteinExistence type="predicted"/>
<accession>A0A9P0F5M1</accession>
<protein>
    <submittedName>
        <fullName evidence="1">Uncharacterized protein</fullName>
    </submittedName>
</protein>
<name>A0A9P0F5M1_BEMTA</name>
<dbReference type="AlphaFoldDB" id="A0A9P0F5M1"/>
<keyword evidence="2" id="KW-1185">Reference proteome</keyword>
<sequence>MVVDTVTEFLQKHDPPTRVFLYNVYDDGNLLPRKSHPNFDRYADFEGNKCPSYMIGRSEPFIVIVDDARNDAVKKITLQVNETAYLTGYVITQELGDLKAYSESLFKNEQLTKCDLGMTIILMAFGEYHTHGQYPVFVNDFHSIAEFKLLETFIGKHASSIVFYKHLLIDKTFGIFANASKFCNSEAIGYLEALFILTSMTKEKSRPEEFIEWISNYHIRIIESFYALTTLDEPELSVVQCQEVFAKQASSCEIEKFSHEASFDFRNYAFWFSVPHGSVWFSWHGVARCFYGFAKRDYNALLNVLQGITEGAVVGFIHNRQVYPVLIDSPNLAGRWLQTVAVFKNLALNVVHRNDSLVENEGINVFCVKNGCKTIFRIPMSSRNRKYE</sequence>
<dbReference type="Proteomes" id="UP001152759">
    <property type="component" value="Chromosome 7"/>
</dbReference>
<organism evidence="1 2">
    <name type="scientific">Bemisia tabaci</name>
    <name type="common">Sweetpotato whitefly</name>
    <name type="synonym">Aleurodes tabaci</name>
    <dbReference type="NCBI Taxonomy" id="7038"/>
    <lineage>
        <taxon>Eukaryota</taxon>
        <taxon>Metazoa</taxon>
        <taxon>Ecdysozoa</taxon>
        <taxon>Arthropoda</taxon>
        <taxon>Hexapoda</taxon>
        <taxon>Insecta</taxon>
        <taxon>Pterygota</taxon>
        <taxon>Neoptera</taxon>
        <taxon>Paraneoptera</taxon>
        <taxon>Hemiptera</taxon>
        <taxon>Sternorrhyncha</taxon>
        <taxon>Aleyrodoidea</taxon>
        <taxon>Aleyrodidae</taxon>
        <taxon>Aleyrodinae</taxon>
        <taxon>Bemisia</taxon>
    </lineage>
</organism>
<reference evidence="1" key="1">
    <citation type="submission" date="2021-12" db="EMBL/GenBank/DDBJ databases">
        <authorList>
            <person name="King R."/>
        </authorList>
    </citation>
    <scope>NUCLEOTIDE SEQUENCE</scope>
</reference>
<dbReference type="EMBL" id="OU963868">
    <property type="protein sequence ID" value="CAH0393250.1"/>
    <property type="molecule type" value="Genomic_DNA"/>
</dbReference>